<keyword evidence="3" id="KW-1185">Reference proteome</keyword>
<comment type="caution">
    <text evidence="2">The sequence shown here is derived from an EMBL/GenBank/DDBJ whole genome shotgun (WGS) entry which is preliminary data.</text>
</comment>
<name>A0A397HVD4_9GLOM</name>
<organism evidence="2 3">
    <name type="scientific">Diversispora epigaea</name>
    <dbReference type="NCBI Taxonomy" id="1348612"/>
    <lineage>
        <taxon>Eukaryota</taxon>
        <taxon>Fungi</taxon>
        <taxon>Fungi incertae sedis</taxon>
        <taxon>Mucoromycota</taxon>
        <taxon>Glomeromycotina</taxon>
        <taxon>Glomeromycetes</taxon>
        <taxon>Diversisporales</taxon>
        <taxon>Diversisporaceae</taxon>
        <taxon>Diversispora</taxon>
    </lineage>
</organism>
<dbReference type="OrthoDB" id="2398066at2759"/>
<proteinExistence type="predicted"/>
<protein>
    <submittedName>
        <fullName evidence="2">Uncharacterized protein</fullName>
    </submittedName>
</protein>
<gene>
    <name evidence="2" type="ORF">Glove_319g20</name>
</gene>
<accession>A0A397HVD4</accession>
<evidence type="ECO:0000313" key="2">
    <source>
        <dbReference type="EMBL" id="RHZ65093.1"/>
    </source>
</evidence>
<dbReference type="AlphaFoldDB" id="A0A397HVD4"/>
<sequence>MNEKSYGIHRSLQISENSNSVRHDEQDDKIVSLSTDLADYSMGCRMPTVDIPHKPATKDKFSGPDYVFGENVETPCQQDFKNRGEYEGSPNHNKPYIFDSEREDCAILFRGVNSLRDSKNNTDESAGIRKQQTGSRNESENDVNIVFKYSNQERICELQSSLGQLLRIGTLEGSTWTEKNSKTLWTPCHLVLPNDQPEKSDKHDSSLCQVSGSEIIDSSCKNPLIKVEKIINESDCFRVATSLDLDLHSESPHGDVVRYVKEDLTCYIEEVKLYGFDHIIIIGERYCGMLFLDCYGRVFDLDTMMNILWFFGDYFERLSKKSKADRIAWDVLDDGTVFELEKYLPGKCNTNPIVEKKKKKKRH</sequence>
<evidence type="ECO:0000256" key="1">
    <source>
        <dbReference type="SAM" id="MobiDB-lite"/>
    </source>
</evidence>
<dbReference type="EMBL" id="PQFF01000291">
    <property type="protein sequence ID" value="RHZ65093.1"/>
    <property type="molecule type" value="Genomic_DNA"/>
</dbReference>
<reference evidence="2 3" key="1">
    <citation type="submission" date="2018-08" db="EMBL/GenBank/DDBJ databases">
        <title>Genome and evolution of the arbuscular mycorrhizal fungus Diversispora epigaea (formerly Glomus versiforme) and its bacterial endosymbionts.</title>
        <authorList>
            <person name="Sun X."/>
            <person name="Fei Z."/>
            <person name="Harrison M."/>
        </authorList>
    </citation>
    <scope>NUCLEOTIDE SEQUENCE [LARGE SCALE GENOMIC DNA]</scope>
    <source>
        <strain evidence="2 3">IT104</strain>
    </source>
</reference>
<dbReference type="Proteomes" id="UP000266861">
    <property type="component" value="Unassembled WGS sequence"/>
</dbReference>
<feature type="region of interest" description="Disordered" evidence="1">
    <location>
        <begin position="116"/>
        <end position="140"/>
    </location>
</feature>
<evidence type="ECO:0000313" key="3">
    <source>
        <dbReference type="Proteomes" id="UP000266861"/>
    </source>
</evidence>